<proteinExistence type="predicted"/>
<dbReference type="InterPro" id="IPR013154">
    <property type="entry name" value="ADH-like_N"/>
</dbReference>
<evidence type="ECO:0000256" key="2">
    <source>
        <dbReference type="ARBA" id="ARBA00023002"/>
    </source>
</evidence>
<evidence type="ECO:0000256" key="1">
    <source>
        <dbReference type="ARBA" id="ARBA00022857"/>
    </source>
</evidence>
<name>A0A7C3PQH5_9CYAN</name>
<evidence type="ECO:0000313" key="4">
    <source>
        <dbReference type="EMBL" id="HFM98801.1"/>
    </source>
</evidence>
<protein>
    <submittedName>
        <fullName evidence="4">Oxidoreductase</fullName>
    </submittedName>
</protein>
<keyword evidence="1" id="KW-0521">NADP</keyword>
<accession>A0A7C3PQH5</accession>
<dbReference type="Gene3D" id="3.40.50.720">
    <property type="entry name" value="NAD(P)-binding Rossmann-like Domain"/>
    <property type="match status" value="1"/>
</dbReference>
<gene>
    <name evidence="4" type="ORF">ENR64_13790</name>
</gene>
<reference evidence="4" key="1">
    <citation type="journal article" date="2020" name="mSystems">
        <title>Genome- and Community-Level Interaction Insights into Carbon Utilization and Element Cycling Functions of Hydrothermarchaeota in Hydrothermal Sediment.</title>
        <authorList>
            <person name="Zhou Z."/>
            <person name="Liu Y."/>
            <person name="Xu W."/>
            <person name="Pan J."/>
            <person name="Luo Z.H."/>
            <person name="Li M."/>
        </authorList>
    </citation>
    <scope>NUCLEOTIDE SEQUENCE [LARGE SCALE GENOMIC DNA]</scope>
    <source>
        <strain evidence="4">SpSt-418</strain>
    </source>
</reference>
<dbReference type="SMART" id="SM00829">
    <property type="entry name" value="PKS_ER"/>
    <property type="match status" value="1"/>
</dbReference>
<dbReference type="Pfam" id="PF08240">
    <property type="entry name" value="ADH_N"/>
    <property type="match status" value="1"/>
</dbReference>
<dbReference type="CDD" id="cd08273">
    <property type="entry name" value="MDR8"/>
    <property type="match status" value="1"/>
</dbReference>
<sequence>MKYQHVLITHYGGSEVLQLVEDEVPEPAPGEALIRVLATSAAFTDILIRKGLYPGVPELPFSPGYAVIGLIEKCTTNFTDWKPGERVAALTITGGYSQYICLPETDLVPVPDDLDPAEAVSLVLPYVTAYQMLHRYAHVRRGDRILVHGAGGGVGTALLQLGHLAGLEMYGTDIPTKHDLIRAWGATPINYQTENFVQRIQELTETGVDAVFDAVGGAHLWRSFKVLRSRGKLINYGFLSAIEKSRYPRIALLMNFVHLFLLQQQRGDKTVEFYSIADLKRQFPTYFRRDLTLLFDWLAQGNIHPVIAKRLPLAEAAQAHEMLEHAEVNGSLVLICD</sequence>
<dbReference type="GO" id="GO:0016651">
    <property type="term" value="F:oxidoreductase activity, acting on NAD(P)H"/>
    <property type="evidence" value="ECO:0007669"/>
    <property type="project" value="TreeGrafter"/>
</dbReference>
<dbReference type="Pfam" id="PF13602">
    <property type="entry name" value="ADH_zinc_N_2"/>
    <property type="match status" value="1"/>
</dbReference>
<evidence type="ECO:0000259" key="3">
    <source>
        <dbReference type="SMART" id="SM00829"/>
    </source>
</evidence>
<dbReference type="SUPFAM" id="SSF50129">
    <property type="entry name" value="GroES-like"/>
    <property type="match status" value="1"/>
</dbReference>
<comment type="caution">
    <text evidence="4">The sequence shown here is derived from an EMBL/GenBank/DDBJ whole genome shotgun (WGS) entry which is preliminary data.</text>
</comment>
<dbReference type="GO" id="GO:0070402">
    <property type="term" value="F:NADPH binding"/>
    <property type="evidence" value="ECO:0007669"/>
    <property type="project" value="TreeGrafter"/>
</dbReference>
<dbReference type="InterPro" id="IPR036291">
    <property type="entry name" value="NAD(P)-bd_dom_sf"/>
</dbReference>
<keyword evidence="2" id="KW-0560">Oxidoreductase</keyword>
<dbReference type="InterPro" id="IPR011032">
    <property type="entry name" value="GroES-like_sf"/>
</dbReference>
<dbReference type="SUPFAM" id="SSF51735">
    <property type="entry name" value="NAD(P)-binding Rossmann-fold domains"/>
    <property type="match status" value="1"/>
</dbReference>
<dbReference type="AlphaFoldDB" id="A0A7C3PQH5"/>
<dbReference type="Gene3D" id="3.90.180.10">
    <property type="entry name" value="Medium-chain alcohol dehydrogenases, catalytic domain"/>
    <property type="match status" value="1"/>
</dbReference>
<dbReference type="InterPro" id="IPR020843">
    <property type="entry name" value="ER"/>
</dbReference>
<dbReference type="PANTHER" id="PTHR48106">
    <property type="entry name" value="QUINONE OXIDOREDUCTASE PIG3-RELATED"/>
    <property type="match status" value="1"/>
</dbReference>
<dbReference type="EMBL" id="DSRU01000205">
    <property type="protein sequence ID" value="HFM98801.1"/>
    <property type="molecule type" value="Genomic_DNA"/>
</dbReference>
<organism evidence="4">
    <name type="scientific">Oscillatoriales cyanobacterium SpSt-418</name>
    <dbReference type="NCBI Taxonomy" id="2282169"/>
    <lineage>
        <taxon>Bacteria</taxon>
        <taxon>Bacillati</taxon>
        <taxon>Cyanobacteriota</taxon>
        <taxon>Cyanophyceae</taxon>
        <taxon>Oscillatoriophycideae</taxon>
        <taxon>Oscillatoriales</taxon>
    </lineage>
</organism>
<feature type="domain" description="Enoyl reductase (ER)" evidence="3">
    <location>
        <begin position="12"/>
        <end position="334"/>
    </location>
</feature>